<keyword evidence="3" id="KW-0949">S-adenosyl-L-methionine</keyword>
<dbReference type="GO" id="GO:0009007">
    <property type="term" value="F:site-specific DNA-methyltransferase (adenine-specific) activity"/>
    <property type="evidence" value="ECO:0007669"/>
    <property type="project" value="UniProtKB-EC"/>
</dbReference>
<keyword evidence="2" id="KW-0808">Transferase</keyword>
<sequence>MASLKTQTPSSKITRSVLRYFGGKWQIAPWVISHLPAHRVYVEPFGGAASVLMRKPRSTIEVYNDLDAEIVGIFQQLQDPEKCSQLIRLLRRTPYARGAFEQAFEPTCDPLTRAQRAIVRAYMSFHHGALFDPKKRTFADARHRSGSHCKAHEWASYPRHLVRICQRLQGVIIERRDALEVIRAQDSPDTLFFIDPPYLPSTRSDTGYRCELTEAQHIELLTRLLGIQGRAVVAGYPSELYDDMLKGWQRIERPHRAAGSQRPRTEVLWISPART</sequence>
<evidence type="ECO:0000313" key="5">
    <source>
        <dbReference type="Proteomes" id="UP000664731"/>
    </source>
</evidence>
<accession>A0A939GXY6</accession>
<dbReference type="GO" id="GO:0009307">
    <property type="term" value="P:DNA restriction-modification system"/>
    <property type="evidence" value="ECO:0007669"/>
    <property type="project" value="InterPro"/>
</dbReference>
<dbReference type="PANTHER" id="PTHR30481:SF4">
    <property type="entry name" value="SITE-SPECIFIC DNA-METHYLTRANSFERASE (ADENINE-SPECIFIC)"/>
    <property type="match status" value="1"/>
</dbReference>
<protein>
    <submittedName>
        <fullName evidence="4">DNA adenine methylase</fullName>
    </submittedName>
</protein>
<proteinExistence type="predicted"/>
<dbReference type="Gene3D" id="3.40.50.150">
    <property type="entry name" value="Vaccinia Virus protein VP39"/>
    <property type="match status" value="2"/>
</dbReference>
<dbReference type="AlphaFoldDB" id="A0A939GXY6"/>
<dbReference type="PRINTS" id="PR00505">
    <property type="entry name" value="D12N6MTFRASE"/>
</dbReference>
<name>A0A939GXY6_9BURK</name>
<dbReference type="Pfam" id="PF02086">
    <property type="entry name" value="MethyltransfD12"/>
    <property type="match status" value="1"/>
</dbReference>
<dbReference type="GO" id="GO:0043565">
    <property type="term" value="F:sequence-specific DNA binding"/>
    <property type="evidence" value="ECO:0007669"/>
    <property type="project" value="TreeGrafter"/>
</dbReference>
<evidence type="ECO:0000313" key="4">
    <source>
        <dbReference type="EMBL" id="MBO1249366.1"/>
    </source>
</evidence>
<keyword evidence="1 4" id="KW-0489">Methyltransferase</keyword>
<dbReference type="GO" id="GO:0032259">
    <property type="term" value="P:methylation"/>
    <property type="evidence" value="ECO:0007669"/>
    <property type="project" value="UniProtKB-KW"/>
</dbReference>
<keyword evidence="5" id="KW-1185">Reference proteome</keyword>
<evidence type="ECO:0000256" key="2">
    <source>
        <dbReference type="ARBA" id="ARBA00022679"/>
    </source>
</evidence>
<evidence type="ECO:0000256" key="1">
    <source>
        <dbReference type="ARBA" id="ARBA00022603"/>
    </source>
</evidence>
<gene>
    <name evidence="4" type="ORF">J1777_05875</name>
</gene>
<dbReference type="InterPro" id="IPR029063">
    <property type="entry name" value="SAM-dependent_MTases_sf"/>
</dbReference>
<comment type="caution">
    <text evidence="4">The sequence shown here is derived from an EMBL/GenBank/DDBJ whole genome shotgun (WGS) entry which is preliminary data.</text>
</comment>
<reference evidence="4" key="1">
    <citation type="submission" date="2021-03" db="EMBL/GenBank/DDBJ databases">
        <title>Comamonas denitrificans.</title>
        <authorList>
            <person name="Finster K."/>
        </authorList>
    </citation>
    <scope>NUCLEOTIDE SEQUENCE</scope>
    <source>
        <strain evidence="4">MM2021_4</strain>
    </source>
</reference>
<dbReference type="GO" id="GO:0006298">
    <property type="term" value="P:mismatch repair"/>
    <property type="evidence" value="ECO:0007669"/>
    <property type="project" value="TreeGrafter"/>
</dbReference>
<dbReference type="RefSeq" id="WP_207574886.1">
    <property type="nucleotide sequence ID" value="NZ_JAFNME010000009.1"/>
</dbReference>
<dbReference type="PANTHER" id="PTHR30481">
    <property type="entry name" value="DNA ADENINE METHYLASE"/>
    <property type="match status" value="1"/>
</dbReference>
<dbReference type="Proteomes" id="UP000664731">
    <property type="component" value="Unassembled WGS sequence"/>
</dbReference>
<evidence type="ECO:0000256" key="3">
    <source>
        <dbReference type="ARBA" id="ARBA00022691"/>
    </source>
</evidence>
<dbReference type="InterPro" id="IPR012327">
    <property type="entry name" value="MeTrfase_D12"/>
</dbReference>
<dbReference type="SUPFAM" id="SSF53335">
    <property type="entry name" value="S-adenosyl-L-methionine-dependent methyltransferases"/>
    <property type="match status" value="1"/>
</dbReference>
<dbReference type="EMBL" id="JAFNME010000009">
    <property type="protein sequence ID" value="MBO1249366.1"/>
    <property type="molecule type" value="Genomic_DNA"/>
</dbReference>
<dbReference type="GO" id="GO:1904047">
    <property type="term" value="F:S-adenosyl-L-methionine binding"/>
    <property type="evidence" value="ECO:0007669"/>
    <property type="project" value="TreeGrafter"/>
</dbReference>
<organism evidence="4 5">
    <name type="scientific">Comamonas denitrificans</name>
    <dbReference type="NCBI Taxonomy" id="117506"/>
    <lineage>
        <taxon>Bacteria</taxon>
        <taxon>Pseudomonadati</taxon>
        <taxon>Pseudomonadota</taxon>
        <taxon>Betaproteobacteria</taxon>
        <taxon>Burkholderiales</taxon>
        <taxon>Comamonadaceae</taxon>
        <taxon>Comamonas</taxon>
    </lineage>
</organism>